<keyword evidence="3" id="KW-1185">Reference proteome</keyword>
<comment type="caution">
    <text evidence="2">The sequence shown here is derived from an EMBL/GenBank/DDBJ whole genome shotgun (WGS) entry which is preliminary data.</text>
</comment>
<name>R1CRL7_9FIRM</name>
<dbReference type="Pfam" id="PF01381">
    <property type="entry name" value="HTH_3"/>
    <property type="match status" value="1"/>
</dbReference>
<dbReference type="CDD" id="cd00093">
    <property type="entry name" value="HTH_XRE"/>
    <property type="match status" value="1"/>
</dbReference>
<protein>
    <recommendedName>
        <fullName evidence="1">HTH cro/C1-type domain-containing protein</fullName>
    </recommendedName>
</protein>
<evidence type="ECO:0000259" key="1">
    <source>
        <dbReference type="PROSITE" id="PS50943"/>
    </source>
</evidence>
<dbReference type="Gene3D" id="1.10.260.40">
    <property type="entry name" value="lambda repressor-like DNA-binding domains"/>
    <property type="match status" value="1"/>
</dbReference>
<evidence type="ECO:0000313" key="3">
    <source>
        <dbReference type="Proteomes" id="UP000013378"/>
    </source>
</evidence>
<dbReference type="Proteomes" id="UP000013378">
    <property type="component" value="Unassembled WGS sequence"/>
</dbReference>
<dbReference type="AlphaFoldDB" id="R1CRL7"/>
<accession>R1CRL7</accession>
<reference evidence="2 3" key="1">
    <citation type="journal article" date="2015" name="Geomicrobiol. J.">
        <title>Caldisalinibacter kiritimatiensis gen. nov., sp. nov., a moderately thermohalophilic thiosulfate-reducing bacterium from a hypersaline microbial mat.</title>
        <authorList>
            <person name="Ben Hania W."/>
            <person name="Joseph M."/>
            <person name="Fiebig A."/>
            <person name="Bunk B."/>
            <person name="Klenk H.-P."/>
            <person name="Fardeau M.-L."/>
            <person name="Spring S."/>
        </authorList>
    </citation>
    <scope>NUCLEOTIDE SEQUENCE [LARGE SCALE GENOMIC DNA]</scope>
    <source>
        <strain evidence="2 3">L21-TH-D2</strain>
    </source>
</reference>
<feature type="domain" description="HTH cro/C1-type" evidence="1">
    <location>
        <begin position="8"/>
        <end position="63"/>
    </location>
</feature>
<dbReference type="InterPro" id="IPR001387">
    <property type="entry name" value="Cro/C1-type_HTH"/>
</dbReference>
<dbReference type="EMBL" id="ARZA01000277">
    <property type="protein sequence ID" value="EOC99348.1"/>
    <property type="molecule type" value="Genomic_DNA"/>
</dbReference>
<dbReference type="SUPFAM" id="SSF47413">
    <property type="entry name" value="lambda repressor-like DNA-binding domains"/>
    <property type="match status" value="1"/>
</dbReference>
<gene>
    <name evidence="2" type="ORF">L21TH_2606</name>
</gene>
<proteinExistence type="predicted"/>
<evidence type="ECO:0000313" key="2">
    <source>
        <dbReference type="EMBL" id="EOC99348.1"/>
    </source>
</evidence>
<dbReference type="SMART" id="SM00530">
    <property type="entry name" value="HTH_XRE"/>
    <property type="match status" value="1"/>
</dbReference>
<organism evidence="2 3">
    <name type="scientific">Caldisalinibacter kiritimatiensis</name>
    <dbReference type="NCBI Taxonomy" id="1304284"/>
    <lineage>
        <taxon>Bacteria</taxon>
        <taxon>Bacillati</taxon>
        <taxon>Bacillota</taxon>
        <taxon>Tissierellia</taxon>
        <taxon>Tissierellales</taxon>
        <taxon>Thermohalobacteraceae</taxon>
        <taxon>Caldisalinibacter</taxon>
    </lineage>
</organism>
<dbReference type="PROSITE" id="PS50943">
    <property type="entry name" value="HTH_CROC1"/>
    <property type="match status" value="1"/>
</dbReference>
<dbReference type="OrthoDB" id="1913010at2"/>
<dbReference type="GO" id="GO:0003677">
    <property type="term" value="F:DNA binding"/>
    <property type="evidence" value="ECO:0007669"/>
    <property type="project" value="InterPro"/>
</dbReference>
<dbReference type="InterPro" id="IPR010982">
    <property type="entry name" value="Lambda_DNA-bd_dom_sf"/>
</dbReference>
<dbReference type="eggNOG" id="COG1476">
    <property type="taxonomic scope" value="Bacteria"/>
</dbReference>
<sequence>MQINQEIIQKKLKENGWTQNELARRMDISKGTLSNVLSGRRGAGRKVISSLLRAFPEEKLENLILSKSKQTDKRGR</sequence>
<dbReference type="RefSeq" id="WP_006317340.1">
    <property type="nucleotide sequence ID" value="NZ_ARZA01000277.1"/>
</dbReference>
<dbReference type="STRING" id="1304284.L21TH_2606"/>